<reference evidence="2" key="1">
    <citation type="submission" date="2025-08" db="UniProtKB">
        <authorList>
            <consortium name="RefSeq"/>
        </authorList>
    </citation>
    <scope>IDENTIFICATION</scope>
    <source>
        <tissue evidence="2">Leaves</tissue>
    </source>
</reference>
<dbReference type="KEGG" id="jre:109003803"/>
<sequence length="175" mass="20434">MMSFLQLATLISVLFCLLVSKVSSLSAMSINYIYSIATNLKWAFNFLLYHAFSKSYAFDHVVPEFGHDDHEELIIERYQHKPAGSRTDHAEVQCAVCLCKMEDGDEFRALRCEHLFHRVCLDRWIGRHKVNNNQTCPLCRGFLAPARMITELGVEVLSFKFYTFRSDARETWWLR</sequence>
<organism evidence="1 2">
    <name type="scientific">Juglans regia</name>
    <name type="common">English walnut</name>
    <dbReference type="NCBI Taxonomy" id="51240"/>
    <lineage>
        <taxon>Eukaryota</taxon>
        <taxon>Viridiplantae</taxon>
        <taxon>Streptophyta</taxon>
        <taxon>Embryophyta</taxon>
        <taxon>Tracheophyta</taxon>
        <taxon>Spermatophyta</taxon>
        <taxon>Magnoliopsida</taxon>
        <taxon>eudicotyledons</taxon>
        <taxon>Gunneridae</taxon>
        <taxon>Pentapetalae</taxon>
        <taxon>rosids</taxon>
        <taxon>fabids</taxon>
        <taxon>Fagales</taxon>
        <taxon>Juglandaceae</taxon>
        <taxon>Juglans</taxon>
    </lineage>
</organism>
<name>A0A2I4G172_JUGRE</name>
<dbReference type="InterPro" id="IPR013083">
    <property type="entry name" value="Znf_RING/FYVE/PHD"/>
</dbReference>
<accession>A0A2I4G172</accession>
<dbReference type="Gramene" id="Jr16_13440_p1">
    <property type="protein sequence ID" value="cds.Jr16_13440_p1"/>
    <property type="gene ID" value="Jr16_13440"/>
</dbReference>
<dbReference type="GeneID" id="109003803"/>
<proteinExistence type="predicted"/>
<evidence type="ECO:0000313" key="2">
    <source>
        <dbReference type="RefSeq" id="XP_018837648.2"/>
    </source>
</evidence>
<dbReference type="Pfam" id="PF13639">
    <property type="entry name" value="zf-RING_2"/>
    <property type="match status" value="1"/>
</dbReference>
<gene>
    <name evidence="2" type="primary">LOC109003803</name>
</gene>
<dbReference type="PANTHER" id="PTHR45969:SF55">
    <property type="entry name" value="OS07G0686300 PROTEIN"/>
    <property type="match status" value="1"/>
</dbReference>
<dbReference type="PROSITE" id="PS50089">
    <property type="entry name" value="ZF_RING_2"/>
    <property type="match status" value="1"/>
</dbReference>
<dbReference type="AlphaFoldDB" id="A0A2I4G172"/>
<dbReference type="GO" id="GO:0061630">
    <property type="term" value="F:ubiquitin protein ligase activity"/>
    <property type="evidence" value="ECO:0000318"/>
    <property type="project" value="GO_Central"/>
</dbReference>
<dbReference type="InterPro" id="IPR001841">
    <property type="entry name" value="Znf_RING"/>
</dbReference>
<dbReference type="SUPFAM" id="SSF57850">
    <property type="entry name" value="RING/U-box"/>
    <property type="match status" value="1"/>
</dbReference>
<dbReference type="Proteomes" id="UP000235220">
    <property type="component" value="Chromosome 16"/>
</dbReference>
<keyword evidence="1" id="KW-1185">Reference proteome</keyword>
<dbReference type="Gene3D" id="3.30.40.10">
    <property type="entry name" value="Zinc/RING finger domain, C3HC4 (zinc finger)"/>
    <property type="match status" value="1"/>
</dbReference>
<protein>
    <submittedName>
        <fullName evidence="2">E3 ubiquitin-protein ligase RNF149-like</fullName>
    </submittedName>
</protein>
<dbReference type="GO" id="GO:0016567">
    <property type="term" value="P:protein ubiquitination"/>
    <property type="evidence" value="ECO:0000318"/>
    <property type="project" value="GO_Central"/>
</dbReference>
<dbReference type="SMART" id="SM00184">
    <property type="entry name" value="RING"/>
    <property type="match status" value="1"/>
</dbReference>
<dbReference type="OrthoDB" id="9984778at2759"/>
<dbReference type="PANTHER" id="PTHR45969">
    <property type="entry name" value="RING ZINC FINGER PROTEIN-RELATED"/>
    <property type="match status" value="1"/>
</dbReference>
<evidence type="ECO:0000313" key="1">
    <source>
        <dbReference type="Proteomes" id="UP000235220"/>
    </source>
</evidence>
<dbReference type="RefSeq" id="XP_018837648.2">
    <property type="nucleotide sequence ID" value="XM_018982103.2"/>
</dbReference>